<dbReference type="SUPFAM" id="SSF103473">
    <property type="entry name" value="MFS general substrate transporter"/>
    <property type="match status" value="1"/>
</dbReference>
<sequence length="412" mass="45339">MKKLKCYLKEYHPIVHSLIFGTVLISLTSSMSLPFLAIYLSGFKELSFSKIGFIIGVGSLAGTFCGLIGGVLSDFIGRNKLLILSLLGLGVAFIGFISTSNLGLLISFSIVRGVSQAFFGTISKALMADFTPESKRFRMFSNRYFASNLGFAAGPVIGALLGIGGNMIAFVLTSVIYFGYALSLMMMLKSVPNSGSKAEVHDEERIHPSLLWKVLRSDVPLLLFIIGGILLTTVHGQMSVTLSQYLQDHFMDGVTLFALLMSLNGVTVILFQLPLSRWSERYSLFHRILLGCILFACGEIGFAFSSNWALFIVSMFIFTLGEILVIPAEYAQVDEITPNELRGTYYGAQSLNEFGNFLGPWFGGVLLTRYNGTVMFLFMGCVSLVSVYFFFAGKRRYNKKTKSAIDSGKFFA</sequence>
<feature type="transmembrane region" description="Helical" evidence="7">
    <location>
        <begin position="370"/>
        <end position="391"/>
    </location>
</feature>
<protein>
    <submittedName>
        <fullName evidence="9">MFS transporter</fullName>
    </submittedName>
</protein>
<proteinExistence type="predicted"/>
<dbReference type="InterPro" id="IPR011701">
    <property type="entry name" value="MFS"/>
</dbReference>
<feature type="transmembrane region" description="Helical" evidence="7">
    <location>
        <begin position="219"/>
        <end position="236"/>
    </location>
</feature>
<name>A0A919YML6_9BACL</name>
<evidence type="ECO:0000256" key="4">
    <source>
        <dbReference type="ARBA" id="ARBA00022692"/>
    </source>
</evidence>
<dbReference type="Pfam" id="PF07690">
    <property type="entry name" value="MFS_1"/>
    <property type="match status" value="1"/>
</dbReference>
<evidence type="ECO:0000256" key="2">
    <source>
        <dbReference type="ARBA" id="ARBA00022448"/>
    </source>
</evidence>
<evidence type="ECO:0000259" key="8">
    <source>
        <dbReference type="PROSITE" id="PS50850"/>
    </source>
</evidence>
<keyword evidence="6 7" id="KW-0472">Membrane</keyword>
<evidence type="ECO:0000256" key="5">
    <source>
        <dbReference type="ARBA" id="ARBA00022989"/>
    </source>
</evidence>
<dbReference type="GO" id="GO:0022857">
    <property type="term" value="F:transmembrane transporter activity"/>
    <property type="evidence" value="ECO:0007669"/>
    <property type="project" value="InterPro"/>
</dbReference>
<dbReference type="GO" id="GO:0005886">
    <property type="term" value="C:plasma membrane"/>
    <property type="evidence" value="ECO:0007669"/>
    <property type="project" value="UniProtKB-SubCell"/>
</dbReference>
<organism evidence="9 10">
    <name type="scientific">Paenibacillus azoreducens</name>
    <dbReference type="NCBI Taxonomy" id="116718"/>
    <lineage>
        <taxon>Bacteria</taxon>
        <taxon>Bacillati</taxon>
        <taxon>Bacillota</taxon>
        <taxon>Bacilli</taxon>
        <taxon>Bacillales</taxon>
        <taxon>Paenibacillaceae</taxon>
        <taxon>Paenibacillus</taxon>
    </lineage>
</organism>
<keyword evidence="3" id="KW-1003">Cell membrane</keyword>
<feature type="transmembrane region" description="Helical" evidence="7">
    <location>
        <begin position="81"/>
        <end position="98"/>
    </location>
</feature>
<dbReference type="EMBL" id="BORT01000042">
    <property type="protein sequence ID" value="GIO51007.1"/>
    <property type="molecule type" value="Genomic_DNA"/>
</dbReference>
<feature type="transmembrane region" description="Helical" evidence="7">
    <location>
        <begin position="256"/>
        <end position="276"/>
    </location>
</feature>
<comment type="caution">
    <text evidence="9">The sequence shown here is derived from an EMBL/GenBank/DDBJ whole genome shotgun (WGS) entry which is preliminary data.</text>
</comment>
<dbReference type="Proteomes" id="UP000682811">
    <property type="component" value="Unassembled WGS sequence"/>
</dbReference>
<comment type="subcellular location">
    <subcellularLocation>
        <location evidence="1">Cell membrane</location>
        <topology evidence="1">Multi-pass membrane protein</topology>
    </subcellularLocation>
</comment>
<evidence type="ECO:0000256" key="6">
    <source>
        <dbReference type="ARBA" id="ARBA00023136"/>
    </source>
</evidence>
<dbReference type="Gene3D" id="1.20.1250.20">
    <property type="entry name" value="MFS general substrate transporter like domains"/>
    <property type="match status" value="2"/>
</dbReference>
<dbReference type="InterPro" id="IPR036259">
    <property type="entry name" value="MFS_trans_sf"/>
</dbReference>
<keyword evidence="4 7" id="KW-0812">Transmembrane</keyword>
<keyword evidence="2" id="KW-0813">Transport</keyword>
<dbReference type="PANTHER" id="PTHR43414:SF1">
    <property type="entry name" value="PEPTIDE PERMEASE"/>
    <property type="match status" value="1"/>
</dbReference>
<dbReference type="PANTHER" id="PTHR43414">
    <property type="entry name" value="MULTIDRUG RESISTANCE PROTEIN MDTG"/>
    <property type="match status" value="1"/>
</dbReference>
<reference evidence="9 10" key="1">
    <citation type="submission" date="2021-03" db="EMBL/GenBank/DDBJ databases">
        <title>Antimicrobial resistance genes in bacteria isolated from Japanese honey, and their potential for conferring macrolide and lincosamide resistance in the American foulbrood pathogen Paenibacillus larvae.</title>
        <authorList>
            <person name="Okamoto M."/>
            <person name="Kumagai M."/>
            <person name="Kanamori H."/>
            <person name="Takamatsu D."/>
        </authorList>
    </citation>
    <scope>NUCLEOTIDE SEQUENCE [LARGE SCALE GENOMIC DNA]</scope>
    <source>
        <strain evidence="9 10">J34TS1</strain>
    </source>
</reference>
<feature type="domain" description="Major facilitator superfamily (MFS) profile" evidence="8">
    <location>
        <begin position="14"/>
        <end position="398"/>
    </location>
</feature>
<evidence type="ECO:0000256" key="3">
    <source>
        <dbReference type="ARBA" id="ARBA00022475"/>
    </source>
</evidence>
<dbReference type="CDD" id="cd17329">
    <property type="entry name" value="MFS_MdtH_MDR_like"/>
    <property type="match status" value="1"/>
</dbReference>
<feature type="transmembrane region" description="Helical" evidence="7">
    <location>
        <begin position="288"/>
        <end position="318"/>
    </location>
</feature>
<feature type="transmembrane region" description="Helical" evidence="7">
    <location>
        <begin position="167"/>
        <end position="188"/>
    </location>
</feature>
<keyword evidence="10" id="KW-1185">Reference proteome</keyword>
<accession>A0A919YML6</accession>
<feature type="transmembrane region" description="Helical" evidence="7">
    <location>
        <begin position="51"/>
        <end position="72"/>
    </location>
</feature>
<dbReference type="InterPro" id="IPR020846">
    <property type="entry name" value="MFS_dom"/>
</dbReference>
<dbReference type="AlphaFoldDB" id="A0A919YML6"/>
<dbReference type="PROSITE" id="PS50850">
    <property type="entry name" value="MFS"/>
    <property type="match status" value="1"/>
</dbReference>
<gene>
    <name evidence="9" type="ORF">J34TS1_57720</name>
</gene>
<keyword evidence="5 7" id="KW-1133">Transmembrane helix</keyword>
<evidence type="ECO:0000313" key="9">
    <source>
        <dbReference type="EMBL" id="GIO51007.1"/>
    </source>
</evidence>
<evidence type="ECO:0000256" key="7">
    <source>
        <dbReference type="SAM" id="Phobius"/>
    </source>
</evidence>
<evidence type="ECO:0000313" key="10">
    <source>
        <dbReference type="Proteomes" id="UP000682811"/>
    </source>
</evidence>
<evidence type="ECO:0000256" key="1">
    <source>
        <dbReference type="ARBA" id="ARBA00004651"/>
    </source>
</evidence>
<feature type="transmembrane region" description="Helical" evidence="7">
    <location>
        <begin position="12"/>
        <end position="39"/>
    </location>
</feature>
<dbReference type="RefSeq" id="WP_212981087.1">
    <property type="nucleotide sequence ID" value="NZ_AP025343.1"/>
</dbReference>